<name>A0AAW0HXP7_MYOGA</name>
<gene>
    <name evidence="1" type="ORF">U0070_020316</name>
</gene>
<evidence type="ECO:0000313" key="2">
    <source>
        <dbReference type="Proteomes" id="UP001488838"/>
    </source>
</evidence>
<organism evidence="1 2">
    <name type="scientific">Myodes glareolus</name>
    <name type="common">Bank vole</name>
    <name type="synonym">Clethrionomys glareolus</name>
    <dbReference type="NCBI Taxonomy" id="447135"/>
    <lineage>
        <taxon>Eukaryota</taxon>
        <taxon>Metazoa</taxon>
        <taxon>Chordata</taxon>
        <taxon>Craniata</taxon>
        <taxon>Vertebrata</taxon>
        <taxon>Euteleostomi</taxon>
        <taxon>Mammalia</taxon>
        <taxon>Eutheria</taxon>
        <taxon>Euarchontoglires</taxon>
        <taxon>Glires</taxon>
        <taxon>Rodentia</taxon>
        <taxon>Myomorpha</taxon>
        <taxon>Muroidea</taxon>
        <taxon>Cricetidae</taxon>
        <taxon>Arvicolinae</taxon>
        <taxon>Myodes</taxon>
    </lineage>
</organism>
<protein>
    <submittedName>
        <fullName evidence="1">Uncharacterized protein</fullName>
    </submittedName>
</protein>
<keyword evidence="2" id="KW-1185">Reference proteome</keyword>
<proteinExistence type="predicted"/>
<reference evidence="1 2" key="1">
    <citation type="journal article" date="2023" name="bioRxiv">
        <title>Conserved and derived expression patterns and positive selection on dental genes reveal complex evolutionary context of ever-growing rodent molars.</title>
        <authorList>
            <person name="Calamari Z.T."/>
            <person name="Song A."/>
            <person name="Cohen E."/>
            <person name="Akter M."/>
            <person name="Roy R.D."/>
            <person name="Hallikas O."/>
            <person name="Christensen M.M."/>
            <person name="Li P."/>
            <person name="Marangoni P."/>
            <person name="Jernvall J."/>
            <person name="Klein O.D."/>
        </authorList>
    </citation>
    <scope>NUCLEOTIDE SEQUENCE [LARGE SCALE GENOMIC DNA]</scope>
    <source>
        <strain evidence="1">V071</strain>
    </source>
</reference>
<sequence>MASLGESPGLRGPVLVQEGRFLLTTGYACTWCNRRRALRGGASRKPVCSSRLLPELGATGSLESPVWKCNGR</sequence>
<comment type="caution">
    <text evidence="1">The sequence shown here is derived from an EMBL/GenBank/DDBJ whole genome shotgun (WGS) entry which is preliminary data.</text>
</comment>
<dbReference type="Proteomes" id="UP001488838">
    <property type="component" value="Unassembled WGS sequence"/>
</dbReference>
<evidence type="ECO:0000313" key="1">
    <source>
        <dbReference type="EMBL" id="KAK7806979.1"/>
    </source>
</evidence>
<dbReference type="EMBL" id="JBBHLL010000285">
    <property type="protein sequence ID" value="KAK7806979.1"/>
    <property type="molecule type" value="Genomic_DNA"/>
</dbReference>
<accession>A0AAW0HXP7</accession>
<dbReference type="AlphaFoldDB" id="A0AAW0HXP7"/>